<dbReference type="Gene3D" id="4.10.810.10">
    <property type="entry name" value="Virus Scaffolding Protein, Chain A"/>
    <property type="match status" value="1"/>
</dbReference>
<dbReference type="EMBL" id="CP116341">
    <property type="protein sequence ID" value="WOV83504.1"/>
    <property type="molecule type" value="Genomic_DNA"/>
</dbReference>
<dbReference type="InterPro" id="IPR027393">
    <property type="entry name" value="Virus_scaffolding_prot_C"/>
</dbReference>
<protein>
    <submittedName>
        <fullName evidence="2">IDEAL domain-containing protein</fullName>
    </submittedName>
</protein>
<dbReference type="Proteomes" id="UP001303532">
    <property type="component" value="Chromosome"/>
</dbReference>
<name>A0ABZ0KU24_9BACL</name>
<dbReference type="SMART" id="SM00914">
    <property type="entry name" value="IDEAL"/>
    <property type="match status" value="1"/>
</dbReference>
<accession>A0ABZ0KU24</accession>
<reference evidence="2 3" key="1">
    <citation type="submission" date="2023-01" db="EMBL/GenBank/DDBJ databases">
        <title>Sporosarcina sp. nov., isolated from Korean tranditional fermented seafood 'Jeotgal'.</title>
        <authorList>
            <person name="Yang A.-I."/>
        </authorList>
    </citation>
    <scope>NUCLEOTIDE SEQUENCE [LARGE SCALE GENOMIC DNA]</scope>
    <source>
        <strain evidence="2 3">B2O-1</strain>
    </source>
</reference>
<dbReference type="InterPro" id="IPR014957">
    <property type="entry name" value="IDEAL_dom"/>
</dbReference>
<feature type="domain" description="IDEAL" evidence="1">
    <location>
        <begin position="35"/>
        <end position="71"/>
    </location>
</feature>
<keyword evidence="3" id="KW-1185">Reference proteome</keyword>
<evidence type="ECO:0000313" key="3">
    <source>
        <dbReference type="Proteomes" id="UP001303532"/>
    </source>
</evidence>
<evidence type="ECO:0000313" key="2">
    <source>
        <dbReference type="EMBL" id="WOV83504.1"/>
    </source>
</evidence>
<evidence type="ECO:0000259" key="1">
    <source>
        <dbReference type="SMART" id="SM00914"/>
    </source>
</evidence>
<gene>
    <name evidence="2" type="ORF">PGH26_11405</name>
</gene>
<dbReference type="Pfam" id="PF08858">
    <property type="entry name" value="IDEAL"/>
    <property type="match status" value="1"/>
</dbReference>
<organism evidence="2 3">
    <name type="scientific">Sporosarcina jeotgali</name>
    <dbReference type="NCBI Taxonomy" id="3020056"/>
    <lineage>
        <taxon>Bacteria</taxon>
        <taxon>Bacillati</taxon>
        <taxon>Bacillota</taxon>
        <taxon>Bacilli</taxon>
        <taxon>Bacillales</taxon>
        <taxon>Caryophanaceae</taxon>
        <taxon>Sporosarcina</taxon>
    </lineage>
</organism>
<sequence>MENNYSYAEFLKAVGKNSSSMQAEKMLNDIYIDLFLNHIHREQTRTRLLEEIDAALDRNDKPTFMQLTDSLQQLDEKE</sequence>
<proteinExistence type="predicted"/>